<dbReference type="Gene3D" id="1.10.1610.10">
    <property type="match status" value="1"/>
</dbReference>
<feature type="compositionally biased region" description="Low complexity" evidence="10">
    <location>
        <begin position="241"/>
        <end position="264"/>
    </location>
</feature>
<evidence type="ECO:0000256" key="3">
    <source>
        <dbReference type="ARBA" id="ARBA00011991"/>
    </source>
</evidence>
<evidence type="ECO:0000313" key="12">
    <source>
        <dbReference type="EMBL" id="PSL00837.1"/>
    </source>
</evidence>
<feature type="compositionally biased region" description="Pro residues" evidence="10">
    <location>
        <begin position="207"/>
        <end position="240"/>
    </location>
</feature>
<proteinExistence type="inferred from homology"/>
<dbReference type="SUPFAM" id="SSF55469">
    <property type="entry name" value="FMN-dependent nitroreductase-like"/>
    <property type="match status" value="1"/>
</dbReference>
<dbReference type="InterPro" id="IPR012825">
    <property type="entry name" value="BluB"/>
</dbReference>
<feature type="compositionally biased region" description="Basic and acidic residues" evidence="10">
    <location>
        <begin position="266"/>
        <end position="277"/>
    </location>
</feature>
<evidence type="ECO:0000256" key="7">
    <source>
        <dbReference type="ARBA" id="ARBA00022679"/>
    </source>
</evidence>
<evidence type="ECO:0000256" key="8">
    <source>
        <dbReference type="ARBA" id="ARBA00030686"/>
    </source>
</evidence>
<organism evidence="12 13">
    <name type="scientific">Murinocardiopsis flavida</name>
    <dbReference type="NCBI Taxonomy" id="645275"/>
    <lineage>
        <taxon>Bacteria</taxon>
        <taxon>Bacillati</taxon>
        <taxon>Actinomycetota</taxon>
        <taxon>Actinomycetes</taxon>
        <taxon>Streptosporangiales</taxon>
        <taxon>Nocardiopsidaceae</taxon>
        <taxon>Murinocardiopsis</taxon>
    </lineage>
</organism>
<accession>A0A2P8DUE1</accession>
<dbReference type="Proteomes" id="UP000240542">
    <property type="component" value="Unassembled WGS sequence"/>
</dbReference>
<dbReference type="InterPro" id="IPR036087">
    <property type="entry name" value="Nict_dMeBzImd_PRibTrfase_sf"/>
</dbReference>
<dbReference type="RefSeq" id="WP_106581012.1">
    <property type="nucleotide sequence ID" value="NZ_PYGA01000001.1"/>
</dbReference>
<comment type="similarity">
    <text evidence="2">Belongs to the CobT family.</text>
</comment>
<feature type="compositionally biased region" description="Low complexity" evidence="10">
    <location>
        <begin position="95"/>
        <end position="126"/>
    </location>
</feature>
<dbReference type="Gene3D" id="3.40.50.10210">
    <property type="match status" value="1"/>
</dbReference>
<name>A0A2P8DUE1_9ACTN</name>
<feature type="compositionally biased region" description="Low complexity" evidence="10">
    <location>
        <begin position="55"/>
        <end position="66"/>
    </location>
</feature>
<evidence type="ECO:0000256" key="9">
    <source>
        <dbReference type="ARBA" id="ARBA00047340"/>
    </source>
</evidence>
<gene>
    <name evidence="12" type="ORF">CLV63_101315</name>
</gene>
<evidence type="ECO:0000256" key="5">
    <source>
        <dbReference type="ARBA" id="ARBA00022573"/>
    </source>
</evidence>
<dbReference type="NCBIfam" id="TIGR02476">
    <property type="entry name" value="BluB"/>
    <property type="match status" value="1"/>
</dbReference>
<keyword evidence="5" id="KW-0169">Cobalamin biosynthesis</keyword>
<dbReference type="CDD" id="cd02439">
    <property type="entry name" value="DMB-PRT_CobT"/>
    <property type="match status" value="1"/>
</dbReference>
<comment type="pathway">
    <text evidence="1">Nucleoside biosynthesis; alpha-ribazole biosynthesis; alpha-ribazole from 5,6-dimethylbenzimidazole: step 1/2.</text>
</comment>
<dbReference type="PANTHER" id="PTHR43463">
    <property type="entry name" value="NICOTINATE-NUCLEOTIDE--DIMETHYLBENZIMIDAZOLE PHOSPHORIBOSYLTRANSFERASE"/>
    <property type="match status" value="1"/>
</dbReference>
<dbReference type="EMBL" id="PYGA01000001">
    <property type="protein sequence ID" value="PSL00837.1"/>
    <property type="molecule type" value="Genomic_DNA"/>
</dbReference>
<dbReference type="InterPro" id="IPR023195">
    <property type="entry name" value="Nict_dMeBzImd_PRibTrfase_N"/>
</dbReference>
<evidence type="ECO:0000256" key="4">
    <source>
        <dbReference type="ARBA" id="ARBA00015486"/>
    </source>
</evidence>
<keyword evidence="7" id="KW-0808">Transferase</keyword>
<comment type="catalytic activity">
    <reaction evidence="9">
        <text>5,6-dimethylbenzimidazole + nicotinate beta-D-ribonucleotide = alpha-ribazole 5'-phosphate + nicotinate + H(+)</text>
        <dbReference type="Rhea" id="RHEA:11196"/>
        <dbReference type="ChEBI" id="CHEBI:15378"/>
        <dbReference type="ChEBI" id="CHEBI:15890"/>
        <dbReference type="ChEBI" id="CHEBI:32544"/>
        <dbReference type="ChEBI" id="CHEBI:57502"/>
        <dbReference type="ChEBI" id="CHEBI:57918"/>
        <dbReference type="EC" id="2.4.2.21"/>
    </reaction>
</comment>
<dbReference type="InterPro" id="IPR000415">
    <property type="entry name" value="Nitroreductase-like"/>
</dbReference>
<evidence type="ECO:0000256" key="10">
    <source>
        <dbReference type="SAM" id="MobiDB-lite"/>
    </source>
</evidence>
<dbReference type="Gene3D" id="3.40.109.10">
    <property type="entry name" value="NADH Oxidase"/>
    <property type="match status" value="1"/>
</dbReference>
<evidence type="ECO:0000256" key="6">
    <source>
        <dbReference type="ARBA" id="ARBA00022676"/>
    </source>
</evidence>
<dbReference type="GO" id="GO:0016491">
    <property type="term" value="F:oxidoreductase activity"/>
    <property type="evidence" value="ECO:0007669"/>
    <property type="project" value="InterPro"/>
</dbReference>
<protein>
    <recommendedName>
        <fullName evidence="4">Nicotinate-nucleotide--dimethylbenzimidazole phosphoribosyltransferase</fullName>
        <ecNumber evidence="3">2.4.2.21</ecNumber>
    </recommendedName>
    <alternativeName>
        <fullName evidence="8">N(1)-alpha-phosphoribosyltransferase</fullName>
    </alternativeName>
</protein>
<dbReference type="Pfam" id="PF02277">
    <property type="entry name" value="DBI_PRT"/>
    <property type="match status" value="1"/>
</dbReference>
<dbReference type="AlphaFoldDB" id="A0A2P8DUE1"/>
<feature type="compositionally biased region" description="Low complexity" evidence="10">
    <location>
        <begin position="177"/>
        <end position="206"/>
    </location>
</feature>
<evidence type="ECO:0000256" key="1">
    <source>
        <dbReference type="ARBA" id="ARBA00005049"/>
    </source>
</evidence>
<evidence type="ECO:0000313" key="13">
    <source>
        <dbReference type="Proteomes" id="UP000240542"/>
    </source>
</evidence>
<dbReference type="InterPro" id="IPR003200">
    <property type="entry name" value="Nict_dMeBzImd_PRibTrfase"/>
</dbReference>
<dbReference type="SUPFAM" id="SSF52733">
    <property type="entry name" value="Nicotinate mononucleotide:5,6-dimethylbenzimidazole phosphoribosyltransferase (CobT)"/>
    <property type="match status" value="1"/>
</dbReference>
<keyword evidence="6" id="KW-0328">Glycosyltransferase</keyword>
<sequence>MSRDDQRSGRNRRNGGDNGRWAAVEGGVGTWAQGDGLLDDLPEAGRGTGALKQPAAEPGRAAAGADSARRGTQPRPNPFQAGGPHGRQRARRAPEPAAQEPAAEAPESAATGAQPPAAAAEPAAPAEEQRPEPRAPGIDAPRAPFGTPNVIPFRSTSLDRFAAHAAPAPAAPPADPPTAAAVSATAPAPDETAAPPAAKDAAAPLDAAPPVPEEAPAPPQAPAPPAPPAAAAAPVPPAAAAPPEAAEPAAPQAPQTPAFQTPAPLTHEEPRDHAYSAAEREAVYRAIRERRDVRVGFRPDPVADPVLTRVLEAAHQAPSAGSAQPWDFVIIHDPEVRAQVHRFVQEQRDAHARALPGARARAFSGLKAEAVLDAPVNIVVTVDPTRGGGHALGRQADPRSAGHSAALAVENLWLAARAEGLGVGWVNCYAERDLARELDLPPHLEVVAYLCVGYVDDFPTEPELALGGWAQQRPLSWAVHRDHYGRRGLPGEEPTSLLDETIAAIRPQSQRAMEEVRGHQRRFNDGTASLGALEEVQVRLAGLAGEAVPPVPEPAAVAVFSGDHGVHAQGASAWPQDTTQRLVRNLLSGGAVANAFADQVGAEVTVVDVGLVGDLPDTPGLLPRKIARGTADGSAGAAMSGVQVGYAVEAGIEVARDLVAAGNRCLVTGDIGIANTIGSAALVAAFTGSDPAEVTEGEPGADRAAREHAVGLVRRSLDANGIASGTAAGDPLRALAALGGLEHAALAGFVLGAAALRVPVVLDDAGAGAAALVAAALAPDAVHACVAGFRSTQPGHSEVIEHLGLRPLMDMELRFGQGSGALLALPLLQGAVRALHEATPPASSGEAG</sequence>
<dbReference type="InterPro" id="IPR029479">
    <property type="entry name" value="Nitroreductase"/>
</dbReference>
<evidence type="ECO:0000259" key="11">
    <source>
        <dbReference type="Pfam" id="PF00881"/>
    </source>
</evidence>
<evidence type="ECO:0000256" key="2">
    <source>
        <dbReference type="ARBA" id="ARBA00007110"/>
    </source>
</evidence>
<keyword evidence="13" id="KW-1185">Reference proteome</keyword>
<dbReference type="GO" id="GO:0008939">
    <property type="term" value="F:nicotinate-nucleotide-dimethylbenzimidazole phosphoribosyltransferase activity"/>
    <property type="evidence" value="ECO:0007669"/>
    <property type="project" value="UniProtKB-EC"/>
</dbReference>
<dbReference type="EC" id="2.4.2.21" evidence="3"/>
<comment type="caution">
    <text evidence="12">The sequence shown here is derived from an EMBL/GenBank/DDBJ whole genome shotgun (WGS) entry which is preliminary data.</text>
</comment>
<dbReference type="GO" id="GO:0009236">
    <property type="term" value="P:cobalamin biosynthetic process"/>
    <property type="evidence" value="ECO:0007669"/>
    <property type="project" value="UniProtKB-KW"/>
</dbReference>
<feature type="domain" description="Nitroreductase" evidence="11">
    <location>
        <begin position="287"/>
        <end position="454"/>
    </location>
</feature>
<reference evidence="12 13" key="1">
    <citation type="submission" date="2018-03" db="EMBL/GenBank/DDBJ databases">
        <title>Genomic Encyclopedia of Archaeal and Bacterial Type Strains, Phase II (KMG-II): from individual species to whole genera.</title>
        <authorList>
            <person name="Goeker M."/>
        </authorList>
    </citation>
    <scope>NUCLEOTIDE SEQUENCE [LARGE SCALE GENOMIC DNA]</scope>
    <source>
        <strain evidence="12 13">DSM 45312</strain>
    </source>
</reference>
<dbReference type="OrthoDB" id="9773807at2"/>
<feature type="region of interest" description="Disordered" evidence="10">
    <location>
        <begin position="1"/>
        <end position="277"/>
    </location>
</feature>
<dbReference type="Pfam" id="PF00881">
    <property type="entry name" value="Nitroreductase"/>
    <property type="match status" value="1"/>
</dbReference>
<dbReference type="UniPathway" id="UPA00061">
    <property type="reaction ID" value="UER00516"/>
</dbReference>
<dbReference type="PANTHER" id="PTHR43463:SF1">
    <property type="entry name" value="NICOTINATE-NUCLEOTIDE--DIMETHYLBENZIMIDAZOLE PHOSPHORIBOSYLTRANSFERASE"/>
    <property type="match status" value="1"/>
</dbReference>